<comment type="caution">
    <text evidence="1">The sequence shown here is derived from an EMBL/GenBank/DDBJ whole genome shotgun (WGS) entry which is preliminary data.</text>
</comment>
<name>A0ABV1FZL4_9BACT</name>
<accession>A0ABV1FZL4</accession>
<keyword evidence="2" id="KW-1185">Reference proteome</keyword>
<dbReference type="Proteomes" id="UP001465717">
    <property type="component" value="Unassembled WGS sequence"/>
</dbReference>
<proteinExistence type="predicted"/>
<organism evidence="1 2">
    <name type="scientific">Segatella sinensis</name>
    <dbReference type="NCBI Taxonomy" id="3085167"/>
    <lineage>
        <taxon>Bacteria</taxon>
        <taxon>Pseudomonadati</taxon>
        <taxon>Bacteroidota</taxon>
        <taxon>Bacteroidia</taxon>
        <taxon>Bacteroidales</taxon>
        <taxon>Prevotellaceae</taxon>
        <taxon>Segatella</taxon>
    </lineage>
</organism>
<evidence type="ECO:0000313" key="1">
    <source>
        <dbReference type="EMBL" id="MEQ2508517.1"/>
    </source>
</evidence>
<gene>
    <name evidence="1" type="ORF">AAAT87_09535</name>
</gene>
<sequence length="48" mass="5584">MLEKLRIFTEETKTSKSLLLTLITSFGLKQNKHSDIVQKQITMDDLFV</sequence>
<protein>
    <submittedName>
        <fullName evidence="1">Uncharacterized protein</fullName>
    </submittedName>
</protein>
<evidence type="ECO:0000313" key="2">
    <source>
        <dbReference type="Proteomes" id="UP001465717"/>
    </source>
</evidence>
<reference evidence="1 2" key="1">
    <citation type="submission" date="2024-04" db="EMBL/GenBank/DDBJ databases">
        <title>Human intestinal bacterial collection.</title>
        <authorList>
            <person name="Pauvert C."/>
            <person name="Hitch T.C.A."/>
            <person name="Clavel T."/>
        </authorList>
    </citation>
    <scope>NUCLEOTIDE SEQUENCE [LARGE SCALE GENOMIC DNA]</scope>
    <source>
        <strain evidence="1 2">CLA-AA-H174</strain>
    </source>
</reference>
<dbReference type="RefSeq" id="WP_349226257.1">
    <property type="nucleotide sequence ID" value="NZ_JBBNFG020000031.1"/>
</dbReference>
<dbReference type="EMBL" id="JBBNGE010000030">
    <property type="protein sequence ID" value="MEQ2508517.1"/>
    <property type="molecule type" value="Genomic_DNA"/>
</dbReference>